<dbReference type="EMBL" id="ACJW02000003">
    <property type="protein sequence ID" value="EEP67736.1"/>
    <property type="molecule type" value="Genomic_DNA"/>
</dbReference>
<sequence>MQIIERQQGINLDKPYLVLHDIQDELLRLYQPQKELDALESILLAYLPSLTSKQHIKLTASRLMALRYPAARSRVSKHERRLSKILKDYAKAIADDHAPAALAVKSTLHQLNQHTRRLLAELPQRENHKGGTILRNAYALLYQQFAIDTPLHIMREIAPLLGVNIHDGQIDKHLSPDTRQALRHQVDKDKQAAREAATAAAIAANIPITIARQPESPQSNAERYQTARQILAQITEPEIANSLLYALDECMHDNGFTL</sequence>
<evidence type="ECO:0000313" key="1">
    <source>
        <dbReference type="EMBL" id="EEP67736.1"/>
    </source>
</evidence>
<dbReference type="HOGENOM" id="CLU_1076801_0_0_4"/>
<keyword evidence="2" id="KW-1185">Reference proteome</keyword>
<dbReference type="AlphaFoldDB" id="C4GIW4"/>
<comment type="caution">
    <text evidence="1">The sequence shown here is derived from an EMBL/GenBank/DDBJ whole genome shotgun (WGS) entry which is preliminary data.</text>
</comment>
<proteinExistence type="predicted"/>
<organism evidence="1 2">
    <name type="scientific">Kingella oralis ATCC 51147</name>
    <dbReference type="NCBI Taxonomy" id="629741"/>
    <lineage>
        <taxon>Bacteria</taxon>
        <taxon>Pseudomonadati</taxon>
        <taxon>Pseudomonadota</taxon>
        <taxon>Betaproteobacteria</taxon>
        <taxon>Neisseriales</taxon>
        <taxon>Neisseriaceae</taxon>
        <taxon>Kingella</taxon>
    </lineage>
</organism>
<name>C4GIW4_9NEIS</name>
<dbReference type="RefSeq" id="WP_003796844.1">
    <property type="nucleotide sequence ID" value="NZ_GG665872.1"/>
</dbReference>
<protein>
    <submittedName>
        <fullName evidence="1">Uncharacterized protein</fullName>
    </submittedName>
</protein>
<gene>
    <name evidence="1" type="ORF">GCWU000324_01986</name>
</gene>
<dbReference type="GeneID" id="84906045"/>
<dbReference type="STRING" id="629741.GCWU000324_01986"/>
<dbReference type="Proteomes" id="UP000003009">
    <property type="component" value="Unassembled WGS sequence"/>
</dbReference>
<reference evidence="1" key="1">
    <citation type="submission" date="2009-04" db="EMBL/GenBank/DDBJ databases">
        <authorList>
            <person name="Weinstock G."/>
            <person name="Sodergren E."/>
            <person name="Clifton S."/>
            <person name="Fulton L."/>
            <person name="Fulton B."/>
            <person name="Courtney L."/>
            <person name="Fronick C."/>
            <person name="Harrison M."/>
            <person name="Strong C."/>
            <person name="Farmer C."/>
            <person name="Delahaunty K."/>
            <person name="Markovic C."/>
            <person name="Hall O."/>
            <person name="Minx P."/>
            <person name="Tomlinson C."/>
            <person name="Mitreva M."/>
            <person name="Nelson J."/>
            <person name="Hou S."/>
            <person name="Wollam A."/>
            <person name="Pepin K.H."/>
            <person name="Johnson M."/>
            <person name="Bhonagiri V."/>
            <person name="Nash W.E."/>
            <person name="Warren W."/>
            <person name="Chinwalla A."/>
            <person name="Mardis E.R."/>
            <person name="Wilson R.K."/>
        </authorList>
    </citation>
    <scope>NUCLEOTIDE SEQUENCE [LARGE SCALE GENOMIC DNA]</scope>
    <source>
        <strain evidence="1">ATCC 51147</strain>
    </source>
</reference>
<evidence type="ECO:0000313" key="2">
    <source>
        <dbReference type="Proteomes" id="UP000003009"/>
    </source>
</evidence>
<accession>C4GIW4</accession>